<evidence type="ECO:0008006" key="3">
    <source>
        <dbReference type="Google" id="ProtNLM"/>
    </source>
</evidence>
<evidence type="ECO:0000313" key="1">
    <source>
        <dbReference type="EMBL" id="BDV41206.1"/>
    </source>
</evidence>
<sequence length="387" mass="43610">MYVWGSDDKQRHPKMRQLVSKASNELIRRRIEDASALTAEVYASLVDYLDTSGALRVPPFDTSPCEQASLKDISRKRVEWFLDTARRERGFPLKTNTSTQALLTHLNLVHDQKPTNAALLLFGSNPQKFHRTAEIKCMHCRGTEYRRPFLSMQVYGGDLFEQANLARDFVLDRIDRAVGVRDVSITAPATYELPPDAVGEAIVNAIAHRDYHSNASVEVRLFADRLEIWNPGSLPGTLTMDSLRHDHPSVPYNPLLAESLYLARYIERVGSGTQTMIELCREAGLPEPQFEQREGFFVTTIWRDWLTPEILAGMNLNERQVKAVKHAKMTGRITNALYREITGVSDSTALREIRQLTHLGILQKVGDTGQSAYYVVAKAKPLSSGLD</sequence>
<dbReference type="PANTHER" id="PTHR30595">
    <property type="entry name" value="GLPR-RELATED TRANSCRIPTIONAL REPRESSOR"/>
    <property type="match status" value="1"/>
</dbReference>
<dbReference type="Proteomes" id="UP001317705">
    <property type="component" value="Chromosome"/>
</dbReference>
<dbReference type="Gene3D" id="1.10.10.10">
    <property type="entry name" value="Winged helix-like DNA-binding domain superfamily/Winged helix DNA-binding domain"/>
    <property type="match status" value="1"/>
</dbReference>
<dbReference type="Gene3D" id="3.30.565.60">
    <property type="match status" value="1"/>
</dbReference>
<organism evidence="1 2">
    <name type="scientific">Geotalea uraniireducens</name>
    <dbReference type="NCBI Taxonomy" id="351604"/>
    <lineage>
        <taxon>Bacteria</taxon>
        <taxon>Pseudomonadati</taxon>
        <taxon>Thermodesulfobacteriota</taxon>
        <taxon>Desulfuromonadia</taxon>
        <taxon>Geobacterales</taxon>
        <taxon>Geobacteraceae</taxon>
        <taxon>Geotalea</taxon>
    </lineage>
</organism>
<dbReference type="InterPro" id="IPR036388">
    <property type="entry name" value="WH-like_DNA-bd_sf"/>
</dbReference>
<reference evidence="1 2" key="1">
    <citation type="submission" date="2022-12" db="EMBL/GenBank/DDBJ databases">
        <title>Polyphasic characterization of Geotalea uranireducens NIT-SL11 newly isolated from a complex of sewage sludge and microbially reduced graphene oxide.</title>
        <authorList>
            <person name="Xie L."/>
            <person name="Yoshida N."/>
            <person name="Meng L."/>
        </authorList>
    </citation>
    <scope>NUCLEOTIDE SEQUENCE [LARGE SCALE GENOMIC DNA]</scope>
    <source>
        <strain evidence="1 2">NIT-SL11</strain>
    </source>
</reference>
<proteinExistence type="predicted"/>
<evidence type="ECO:0000313" key="2">
    <source>
        <dbReference type="Proteomes" id="UP001317705"/>
    </source>
</evidence>
<name>A0ABM8EFP9_9BACT</name>
<dbReference type="Pfam" id="PF13749">
    <property type="entry name" value="HATPase_c_4"/>
    <property type="match status" value="1"/>
</dbReference>
<accession>A0ABM8EFP9</accession>
<dbReference type="PANTHER" id="PTHR30595:SF6">
    <property type="entry name" value="SCHLAFEN ALBA-2 DOMAIN-CONTAINING PROTEIN"/>
    <property type="match status" value="1"/>
</dbReference>
<keyword evidence="2" id="KW-1185">Reference proteome</keyword>
<gene>
    <name evidence="1" type="ORF">GURASL_01290</name>
</gene>
<protein>
    <recommendedName>
        <fullName evidence="3">ATP-dependent DNA helicase RecG C-terminal domain-containing protein</fullName>
    </recommendedName>
</protein>
<dbReference type="EMBL" id="AP027151">
    <property type="protein sequence ID" value="BDV41206.1"/>
    <property type="molecule type" value="Genomic_DNA"/>
</dbReference>
<dbReference type="InterPro" id="IPR038475">
    <property type="entry name" value="RecG_C_sf"/>
</dbReference>